<evidence type="ECO:0000259" key="2">
    <source>
        <dbReference type="Pfam" id="PF13203"/>
    </source>
</evidence>
<comment type="caution">
    <text evidence="3">The sequence shown here is derived from an EMBL/GenBank/DDBJ whole genome shotgun (WGS) entry which is preliminary data.</text>
</comment>
<dbReference type="AlphaFoldDB" id="X7YS27"/>
<sequence length="297" mass="31015">MRELTSVERQAFQVARLIACEAMPYYSAGCFRCSRWQRRTEYVCRGQVLAALPRSDAADRPEQWSPLVAGGALLHEIGHLLRGHADRAETLRQPVNHDAWNFAGDAEINDDLVSAGVVLPDGVITPDAIGCTPGGIAEDYYAALVDENSAPNGGVGGGDAAADGEVGCGSGSGAGPVPGELGADDLVDGRAGIDGATGDLIRRKIAEAVRDAAASGIGTLPGGLRRWADGVLAPPVVPWNRVLRSAVRCALAEAAGRTDYSYRRPSRRRVPGVVLPRCGAESVGGDCGGHLGVDERR</sequence>
<organism evidence="3">
    <name type="scientific">Mycobacterium xenopi 4042</name>
    <dbReference type="NCBI Taxonomy" id="1299334"/>
    <lineage>
        <taxon>Bacteria</taxon>
        <taxon>Bacillati</taxon>
        <taxon>Actinomycetota</taxon>
        <taxon>Actinomycetes</taxon>
        <taxon>Mycobacteriales</taxon>
        <taxon>Mycobacteriaceae</taxon>
        <taxon>Mycobacterium</taxon>
    </lineage>
</organism>
<dbReference type="Pfam" id="PF13203">
    <property type="entry name" value="DUF2201_N"/>
    <property type="match status" value="1"/>
</dbReference>
<gene>
    <name evidence="3" type="ORF">I553_3690</name>
</gene>
<dbReference type="EMBL" id="JAOB01000089">
    <property type="protein sequence ID" value="EUA09606.1"/>
    <property type="molecule type" value="Genomic_DNA"/>
</dbReference>
<proteinExistence type="predicted"/>
<accession>X7YS27</accession>
<feature type="region of interest" description="Disordered" evidence="1">
    <location>
        <begin position="166"/>
        <end position="186"/>
    </location>
</feature>
<dbReference type="PANTHER" id="PTHR38730">
    <property type="entry name" value="SLL7028 PROTEIN"/>
    <property type="match status" value="1"/>
</dbReference>
<dbReference type="PANTHER" id="PTHR38730:SF1">
    <property type="entry name" value="SLL7028 PROTEIN"/>
    <property type="match status" value="1"/>
</dbReference>
<dbReference type="InterPro" id="IPR025154">
    <property type="entry name" value="Put_metallopeptidase_dom"/>
</dbReference>
<evidence type="ECO:0000256" key="1">
    <source>
        <dbReference type="SAM" id="MobiDB-lite"/>
    </source>
</evidence>
<name>X7YS27_MYCXE</name>
<feature type="domain" description="Putative metallopeptidase" evidence="2">
    <location>
        <begin position="62"/>
        <end position="271"/>
    </location>
</feature>
<evidence type="ECO:0000313" key="3">
    <source>
        <dbReference type="EMBL" id="EUA09606.1"/>
    </source>
</evidence>
<dbReference type="PATRIC" id="fig|1299334.3.peg.9128"/>
<reference evidence="3" key="1">
    <citation type="submission" date="2014-01" db="EMBL/GenBank/DDBJ databases">
        <authorList>
            <person name="Brown-Elliot B."/>
            <person name="Wallace R."/>
            <person name="Lenaerts A."/>
            <person name="Ordway D."/>
            <person name="DeGroote M.A."/>
            <person name="Parker T."/>
            <person name="Sizemore C."/>
            <person name="Tallon L.J."/>
            <person name="Sadzewicz L.K."/>
            <person name="Sengamalay N."/>
            <person name="Fraser C.M."/>
            <person name="Hine E."/>
            <person name="Shefchek K.A."/>
            <person name="Das S.P."/>
            <person name="Tettelin H."/>
        </authorList>
    </citation>
    <scope>NUCLEOTIDE SEQUENCE [LARGE SCALE GENOMIC DNA]</scope>
    <source>
        <strain evidence="3">4042</strain>
    </source>
</reference>
<feature type="compositionally biased region" description="Gly residues" evidence="1">
    <location>
        <begin position="166"/>
        <end position="176"/>
    </location>
</feature>
<protein>
    <submittedName>
        <fullName evidence="3">Putative metallopeptidase domain protein</fullName>
    </submittedName>
</protein>